<evidence type="ECO:0000259" key="2">
    <source>
        <dbReference type="SMART" id="SM00347"/>
    </source>
</evidence>
<dbReference type="Pfam" id="PF12802">
    <property type="entry name" value="MarR_2"/>
    <property type="match status" value="1"/>
</dbReference>
<name>A0ABW2S0Y5_9NOCA</name>
<dbReference type="SUPFAM" id="SSF46785">
    <property type="entry name" value="Winged helix' DNA-binding domain"/>
    <property type="match status" value="1"/>
</dbReference>
<dbReference type="RefSeq" id="WP_378407068.1">
    <property type="nucleotide sequence ID" value="NZ_JBHTCS010000021.1"/>
</dbReference>
<organism evidence="3 4">
    <name type="scientific">Rhodococcus daqingensis</name>
    <dbReference type="NCBI Taxonomy" id="2479363"/>
    <lineage>
        <taxon>Bacteria</taxon>
        <taxon>Bacillati</taxon>
        <taxon>Actinomycetota</taxon>
        <taxon>Actinomycetes</taxon>
        <taxon>Mycobacteriales</taxon>
        <taxon>Nocardiaceae</taxon>
        <taxon>Rhodococcus</taxon>
    </lineage>
</organism>
<reference evidence="4" key="1">
    <citation type="journal article" date="2019" name="Int. J. Syst. Evol. Microbiol.">
        <title>The Global Catalogue of Microorganisms (GCM) 10K type strain sequencing project: providing services to taxonomists for standard genome sequencing and annotation.</title>
        <authorList>
            <consortium name="The Broad Institute Genomics Platform"/>
            <consortium name="The Broad Institute Genome Sequencing Center for Infectious Disease"/>
            <person name="Wu L."/>
            <person name="Ma J."/>
        </authorList>
    </citation>
    <scope>NUCLEOTIDE SEQUENCE [LARGE SCALE GENOMIC DNA]</scope>
    <source>
        <strain evidence="4">ICMP 19430</strain>
    </source>
</reference>
<evidence type="ECO:0000313" key="3">
    <source>
        <dbReference type="EMBL" id="MFC7449756.1"/>
    </source>
</evidence>
<proteinExistence type="predicted"/>
<dbReference type="InterPro" id="IPR036390">
    <property type="entry name" value="WH_DNA-bd_sf"/>
</dbReference>
<dbReference type="InterPro" id="IPR000835">
    <property type="entry name" value="HTH_MarR-typ"/>
</dbReference>
<dbReference type="InterPro" id="IPR036388">
    <property type="entry name" value="WH-like_DNA-bd_sf"/>
</dbReference>
<feature type="region of interest" description="Disordered" evidence="1">
    <location>
        <begin position="87"/>
        <end position="110"/>
    </location>
</feature>
<dbReference type="EMBL" id="JBHTCS010000021">
    <property type="protein sequence ID" value="MFC7449756.1"/>
    <property type="molecule type" value="Genomic_DNA"/>
</dbReference>
<sequence>MQQRSVAVGRVHEELVHLVRQLMTGERPAEGLPTFAQHSVLSYIARNPGCRATEISDAFGVHRSTVSRQLRGCVDAGWVQAESGPIRSGHPLSLTGPGRDVLGDADRRRRDEVGDRVRDWSAADIDDLARMLHRFRTSTADHDTAQSIGADPRA</sequence>
<comment type="caution">
    <text evidence="3">The sequence shown here is derived from an EMBL/GenBank/DDBJ whole genome shotgun (WGS) entry which is preliminary data.</text>
</comment>
<feature type="compositionally biased region" description="Basic and acidic residues" evidence="1">
    <location>
        <begin position="101"/>
        <end position="110"/>
    </location>
</feature>
<dbReference type="Gene3D" id="1.10.10.10">
    <property type="entry name" value="Winged helix-like DNA-binding domain superfamily/Winged helix DNA-binding domain"/>
    <property type="match status" value="1"/>
</dbReference>
<feature type="domain" description="HTH marR-type" evidence="2">
    <location>
        <begin position="25"/>
        <end position="125"/>
    </location>
</feature>
<keyword evidence="4" id="KW-1185">Reference proteome</keyword>
<dbReference type="Proteomes" id="UP001596484">
    <property type="component" value="Unassembled WGS sequence"/>
</dbReference>
<dbReference type="SMART" id="SM00347">
    <property type="entry name" value="HTH_MARR"/>
    <property type="match status" value="1"/>
</dbReference>
<evidence type="ECO:0000256" key="1">
    <source>
        <dbReference type="SAM" id="MobiDB-lite"/>
    </source>
</evidence>
<accession>A0ABW2S0Y5</accession>
<evidence type="ECO:0000313" key="4">
    <source>
        <dbReference type="Proteomes" id="UP001596484"/>
    </source>
</evidence>
<protein>
    <submittedName>
        <fullName evidence="3">MarR family winged helix-turn-helix transcriptional regulator</fullName>
    </submittedName>
</protein>
<gene>
    <name evidence="3" type="ORF">ACFQS9_17815</name>
</gene>